<keyword evidence="1" id="KW-0677">Repeat</keyword>
<dbReference type="Proteomes" id="UP000295124">
    <property type="component" value="Unassembled WGS sequence"/>
</dbReference>
<dbReference type="Pfam" id="PF13229">
    <property type="entry name" value="Beta_helix"/>
    <property type="match status" value="1"/>
</dbReference>
<dbReference type="SMART" id="SM00710">
    <property type="entry name" value="PbH1"/>
    <property type="match status" value="8"/>
</dbReference>
<evidence type="ECO:0000259" key="2">
    <source>
        <dbReference type="SMART" id="SM00722"/>
    </source>
</evidence>
<name>A0A4R4ZQY0_9ACTN</name>
<dbReference type="RefSeq" id="WP_132166917.1">
    <property type="nucleotide sequence ID" value="NZ_SMKX01000021.1"/>
</dbReference>
<evidence type="ECO:0000313" key="3">
    <source>
        <dbReference type="EMBL" id="TDD60760.1"/>
    </source>
</evidence>
<dbReference type="SUPFAM" id="SSF51126">
    <property type="entry name" value="Pectin lyase-like"/>
    <property type="match status" value="1"/>
</dbReference>
<dbReference type="AlphaFoldDB" id="A0A4R4ZQY0"/>
<evidence type="ECO:0000313" key="4">
    <source>
        <dbReference type="Proteomes" id="UP000295124"/>
    </source>
</evidence>
<comment type="caution">
    <text evidence="3">The sequence shown here is derived from an EMBL/GenBank/DDBJ whole genome shotgun (WGS) entry which is preliminary data.</text>
</comment>
<dbReference type="EMBL" id="SMKX01000021">
    <property type="protein sequence ID" value="TDD60760.1"/>
    <property type="molecule type" value="Genomic_DNA"/>
</dbReference>
<accession>A0A4R4ZQY0</accession>
<dbReference type="InterPro" id="IPR039448">
    <property type="entry name" value="Beta_helix"/>
</dbReference>
<evidence type="ECO:0000256" key="1">
    <source>
        <dbReference type="ARBA" id="ARBA00022737"/>
    </source>
</evidence>
<reference evidence="3 4" key="1">
    <citation type="submission" date="2019-03" db="EMBL/GenBank/DDBJ databases">
        <title>Draft genome sequences of novel Actinobacteria.</title>
        <authorList>
            <person name="Sahin N."/>
            <person name="Ay H."/>
            <person name="Saygin H."/>
        </authorList>
    </citation>
    <scope>NUCLEOTIDE SEQUENCE [LARGE SCALE GENOMIC DNA]</scope>
    <source>
        <strain evidence="3 4">JCM 13523</strain>
    </source>
</reference>
<dbReference type="InterPro" id="IPR012334">
    <property type="entry name" value="Pectin_lyas_fold"/>
</dbReference>
<protein>
    <submittedName>
        <fullName evidence="3">Right-handed parallel beta-helix repeat-containing protein</fullName>
    </submittedName>
</protein>
<gene>
    <name evidence="3" type="ORF">E1263_09935</name>
</gene>
<sequence>MEQRTPSPPAPGRGTRWYSSRRLIVAGSAVALVGLVSAAVLLTGNNPIGGGNGAATAPVKSLTAPGKPPVAICGNAQVLNGPATAPKGAVSVSTTQNLQDLTAQRPAGTTFYLAAGTHRLDGGEFLQVIPKKGNRYIGAPGAILDGGKQNRYAFTGYAENVLISHLTIQNFGARKANNDEGVVNHNSATGWTIEASTIKDNAGAGLMIGSKNVVRGNCLRDNGQYGFNAYNPNAVADITVERNEITGNNVDDWENLRPACGCTGGGKFWTVTRAAVRGNWIHDNHGPGLWADTNNADFTIEDNYISGNYAEGLIYETSYNALIRRNNFIRNGLGKGPENEGFPAPALYLSESGADKRVPGQYGQTLEVTDNVFTDNWSGVILWENADRFAGSPANTSTGSGTLVNPKVATIKTCNAQNITKQPYLSDCRWKTQNVRVHDNTFNLNPDKLGVKCASNAGCGYNGIFSNWGTFPDWSPYQARTIEDAITFKQANKFYANTYSGPWNFIVHEQGNSVNWAAWQGAPYGQDEDSVIKVSGER</sequence>
<dbReference type="SMART" id="SM00722">
    <property type="entry name" value="CASH"/>
    <property type="match status" value="1"/>
</dbReference>
<dbReference type="OrthoDB" id="3491333at2"/>
<keyword evidence="4" id="KW-1185">Reference proteome</keyword>
<dbReference type="InterPro" id="IPR006633">
    <property type="entry name" value="Carb-bd_sugar_hydrolysis-dom"/>
</dbReference>
<dbReference type="Gene3D" id="2.160.20.10">
    <property type="entry name" value="Single-stranded right-handed beta-helix, Pectin lyase-like"/>
    <property type="match status" value="1"/>
</dbReference>
<dbReference type="InterPro" id="IPR011050">
    <property type="entry name" value="Pectin_lyase_fold/virulence"/>
</dbReference>
<dbReference type="InterPro" id="IPR006626">
    <property type="entry name" value="PbH1"/>
</dbReference>
<feature type="domain" description="Carbohydrate-binding/sugar hydrolysis" evidence="2">
    <location>
        <begin position="187"/>
        <end position="345"/>
    </location>
</feature>
<proteinExistence type="predicted"/>
<organism evidence="3 4">
    <name type="scientific">Kribbella antibiotica</name>
    <dbReference type="NCBI Taxonomy" id="190195"/>
    <lineage>
        <taxon>Bacteria</taxon>
        <taxon>Bacillati</taxon>
        <taxon>Actinomycetota</taxon>
        <taxon>Actinomycetes</taxon>
        <taxon>Propionibacteriales</taxon>
        <taxon>Kribbellaceae</taxon>
        <taxon>Kribbella</taxon>
    </lineage>
</organism>